<evidence type="ECO:0000256" key="3">
    <source>
        <dbReference type="ARBA" id="ARBA00022475"/>
    </source>
</evidence>
<dbReference type="GO" id="GO:0005886">
    <property type="term" value="C:plasma membrane"/>
    <property type="evidence" value="ECO:0007669"/>
    <property type="project" value="UniProtKB-SubCell"/>
</dbReference>
<evidence type="ECO:0000256" key="6">
    <source>
        <dbReference type="ARBA" id="ARBA00022989"/>
    </source>
</evidence>
<evidence type="ECO:0000313" key="9">
    <source>
        <dbReference type="EMBL" id="EQC31626.1"/>
    </source>
</evidence>
<evidence type="ECO:0000256" key="8">
    <source>
        <dbReference type="SAM" id="Phobius"/>
    </source>
</evidence>
<dbReference type="GeneID" id="19951519"/>
<keyword evidence="10" id="KW-1185">Reference proteome</keyword>
<dbReference type="STRING" id="1156394.T0QAD2"/>
<dbReference type="OMA" id="MIIGSRM"/>
<feature type="transmembrane region" description="Helical" evidence="8">
    <location>
        <begin position="32"/>
        <end position="49"/>
    </location>
</feature>
<reference evidence="9 10" key="1">
    <citation type="submission" date="2012-04" db="EMBL/GenBank/DDBJ databases">
        <title>The Genome Sequence of Saprolegnia declina VS20.</title>
        <authorList>
            <consortium name="The Broad Institute Genome Sequencing Platform"/>
            <person name="Russ C."/>
            <person name="Nusbaum C."/>
            <person name="Tyler B."/>
            <person name="van West P."/>
            <person name="Dieguez-Uribeondo J."/>
            <person name="de Bruijn I."/>
            <person name="Tripathy S."/>
            <person name="Jiang R."/>
            <person name="Young S.K."/>
            <person name="Zeng Q."/>
            <person name="Gargeya S."/>
            <person name="Fitzgerald M."/>
            <person name="Haas B."/>
            <person name="Abouelleil A."/>
            <person name="Alvarado L."/>
            <person name="Arachchi H.M."/>
            <person name="Berlin A."/>
            <person name="Chapman S.B."/>
            <person name="Goldberg J."/>
            <person name="Griggs A."/>
            <person name="Gujja S."/>
            <person name="Hansen M."/>
            <person name="Howarth C."/>
            <person name="Imamovic A."/>
            <person name="Larimer J."/>
            <person name="McCowen C."/>
            <person name="Montmayeur A."/>
            <person name="Murphy C."/>
            <person name="Neiman D."/>
            <person name="Pearson M."/>
            <person name="Priest M."/>
            <person name="Roberts A."/>
            <person name="Saif S."/>
            <person name="Shea T."/>
            <person name="Sisk P."/>
            <person name="Sykes S."/>
            <person name="Wortman J."/>
            <person name="Nusbaum C."/>
            <person name="Birren B."/>
        </authorList>
    </citation>
    <scope>NUCLEOTIDE SEQUENCE [LARGE SCALE GENOMIC DNA]</scope>
    <source>
        <strain evidence="9 10">VS20</strain>
    </source>
</reference>
<keyword evidence="2" id="KW-0813">Transport</keyword>
<evidence type="ECO:0000256" key="4">
    <source>
        <dbReference type="ARBA" id="ARBA00022519"/>
    </source>
</evidence>
<dbReference type="RefSeq" id="XP_008615025.1">
    <property type="nucleotide sequence ID" value="XM_008616803.1"/>
</dbReference>
<feature type="transmembrane region" description="Helical" evidence="8">
    <location>
        <begin position="273"/>
        <end position="294"/>
    </location>
</feature>
<protein>
    <submittedName>
        <fullName evidence="9">Uncharacterized protein</fullName>
    </submittedName>
</protein>
<dbReference type="PANTHER" id="PTHR30574:SF1">
    <property type="entry name" value="SULPHUR TRANSPORT DOMAIN-CONTAINING PROTEIN"/>
    <property type="match status" value="1"/>
</dbReference>
<feature type="transmembrane region" description="Helical" evidence="8">
    <location>
        <begin position="69"/>
        <end position="92"/>
    </location>
</feature>
<dbReference type="Pfam" id="PF04143">
    <property type="entry name" value="Sulf_transp"/>
    <property type="match status" value="1"/>
</dbReference>
<keyword evidence="4" id="KW-0997">Cell inner membrane</keyword>
<sequence length="362" mass="37270">MHSRIFKMDANLMESDRLKTGSETSTSVGRRVVSGVTVLSTGLVFGFAMNKAQVYLPFVIMDQMAFQRFTMMKLFMAALGTSLIAKAIFRIAQPSEFEKMQAARASSPSTSTVLVVGATILGAGMTISGSCPGTVYVQLGAQIASAPACFGGTVIGTLLAMILRAPIAKWEATRSKISSTLPVSPLLQTLLGVACVGFSVALEFIVREPVALSAWYPCIAGAVVGALQLPLAFIVRKSLGVSAAMKYILGEAVAGLSHVVGNPSWLSLPRSSAALQVLFALGIVGGSLISGTPLEAAGPMPSTLPSIIGGVMIAFGASTACGCTSGHGFSGTAMLMASSWLVVPFIFAGGMGTAGIKYLLGL</sequence>
<feature type="transmembrane region" description="Helical" evidence="8">
    <location>
        <begin position="247"/>
        <end position="267"/>
    </location>
</feature>
<evidence type="ECO:0000256" key="5">
    <source>
        <dbReference type="ARBA" id="ARBA00022692"/>
    </source>
</evidence>
<evidence type="ECO:0000256" key="7">
    <source>
        <dbReference type="ARBA" id="ARBA00023136"/>
    </source>
</evidence>
<evidence type="ECO:0000256" key="1">
    <source>
        <dbReference type="ARBA" id="ARBA00004429"/>
    </source>
</evidence>
<organism evidence="9 10">
    <name type="scientific">Saprolegnia diclina (strain VS20)</name>
    <dbReference type="NCBI Taxonomy" id="1156394"/>
    <lineage>
        <taxon>Eukaryota</taxon>
        <taxon>Sar</taxon>
        <taxon>Stramenopiles</taxon>
        <taxon>Oomycota</taxon>
        <taxon>Saprolegniomycetes</taxon>
        <taxon>Saprolegniales</taxon>
        <taxon>Saprolegniaceae</taxon>
        <taxon>Saprolegnia</taxon>
    </lineage>
</organism>
<feature type="transmembrane region" description="Helical" evidence="8">
    <location>
        <begin position="341"/>
        <end position="360"/>
    </location>
</feature>
<name>T0QAD2_SAPDV</name>
<proteinExistence type="predicted"/>
<dbReference type="VEuPathDB" id="FungiDB:SDRG_10792"/>
<dbReference type="eggNOG" id="ENOG502S5TV">
    <property type="taxonomic scope" value="Eukaryota"/>
</dbReference>
<comment type="subcellular location">
    <subcellularLocation>
        <location evidence="1">Cell inner membrane</location>
        <topology evidence="1">Multi-pass membrane protein</topology>
    </subcellularLocation>
</comment>
<gene>
    <name evidence="9" type="ORF">SDRG_10792</name>
</gene>
<keyword evidence="6 8" id="KW-1133">Transmembrane helix</keyword>
<dbReference type="AlphaFoldDB" id="T0QAD2"/>
<feature type="transmembrane region" description="Helical" evidence="8">
    <location>
        <begin position="214"/>
        <end position="235"/>
    </location>
</feature>
<accession>T0QAD2</accession>
<dbReference type="InterPro" id="IPR007272">
    <property type="entry name" value="Sulf_transp_TsuA/YedE"/>
</dbReference>
<feature type="transmembrane region" description="Helical" evidence="8">
    <location>
        <begin position="143"/>
        <end position="163"/>
    </location>
</feature>
<feature type="transmembrane region" description="Helical" evidence="8">
    <location>
        <begin position="183"/>
        <end position="202"/>
    </location>
</feature>
<feature type="transmembrane region" description="Helical" evidence="8">
    <location>
        <begin position="306"/>
        <end position="329"/>
    </location>
</feature>
<keyword evidence="7 8" id="KW-0472">Membrane</keyword>
<evidence type="ECO:0000313" key="10">
    <source>
        <dbReference type="Proteomes" id="UP000030762"/>
    </source>
</evidence>
<dbReference type="Proteomes" id="UP000030762">
    <property type="component" value="Unassembled WGS sequence"/>
</dbReference>
<keyword evidence="3" id="KW-1003">Cell membrane</keyword>
<keyword evidence="5 8" id="KW-0812">Transmembrane</keyword>
<dbReference type="OrthoDB" id="10254418at2759"/>
<feature type="transmembrane region" description="Helical" evidence="8">
    <location>
        <begin position="113"/>
        <end position="137"/>
    </location>
</feature>
<dbReference type="EMBL" id="JH767168">
    <property type="protein sequence ID" value="EQC31626.1"/>
    <property type="molecule type" value="Genomic_DNA"/>
</dbReference>
<dbReference type="InParanoid" id="T0QAD2"/>
<evidence type="ECO:0000256" key="2">
    <source>
        <dbReference type="ARBA" id="ARBA00022448"/>
    </source>
</evidence>
<dbReference type="PANTHER" id="PTHR30574">
    <property type="entry name" value="INNER MEMBRANE PROTEIN YEDE"/>
    <property type="match status" value="1"/>
</dbReference>